<organism evidence="1">
    <name type="scientific">Tanacetum cinerariifolium</name>
    <name type="common">Dalmatian daisy</name>
    <name type="synonym">Chrysanthemum cinerariifolium</name>
    <dbReference type="NCBI Taxonomy" id="118510"/>
    <lineage>
        <taxon>Eukaryota</taxon>
        <taxon>Viridiplantae</taxon>
        <taxon>Streptophyta</taxon>
        <taxon>Embryophyta</taxon>
        <taxon>Tracheophyta</taxon>
        <taxon>Spermatophyta</taxon>
        <taxon>Magnoliopsida</taxon>
        <taxon>eudicotyledons</taxon>
        <taxon>Gunneridae</taxon>
        <taxon>Pentapetalae</taxon>
        <taxon>asterids</taxon>
        <taxon>campanulids</taxon>
        <taxon>Asterales</taxon>
        <taxon>Asteraceae</taxon>
        <taxon>Asteroideae</taxon>
        <taxon>Anthemideae</taxon>
        <taxon>Anthemidinae</taxon>
        <taxon>Tanacetum</taxon>
    </lineage>
</organism>
<sequence length="277" mass="30614">MVYENCMEELEKFQDDRMKIVEDKFDKLYTDFVEMDLHLEEHFYSYLLTTISGRRWLLTHCMELAIAKCLNSPKYLSALGTSIGKAIEKGMQDGLAVGITHGKEGRVLMDSKSNNDASVEAIMEILRLEDRVPEKLGLNELQSNVDQLMVPIHRSPDKVVIGATALSLALDASCSRVWQIRENITNHRLVPCDVFVSLAEPFSTSALIGVEGTSDTSGTVPATATTRALSTTLALTSTVNHISIYDYKFIDANDQAVAGEDAASFPNVDDAELHIPQ</sequence>
<evidence type="ECO:0000313" key="1">
    <source>
        <dbReference type="EMBL" id="GEX71553.1"/>
    </source>
</evidence>
<protein>
    <submittedName>
        <fullName evidence="1">Uncharacterized protein</fullName>
    </submittedName>
</protein>
<dbReference type="AlphaFoldDB" id="A0A699H8J5"/>
<reference evidence="1" key="1">
    <citation type="journal article" date="2019" name="Sci. Rep.">
        <title>Draft genome of Tanacetum cinerariifolium, the natural source of mosquito coil.</title>
        <authorList>
            <person name="Yamashiro T."/>
            <person name="Shiraishi A."/>
            <person name="Satake H."/>
            <person name="Nakayama K."/>
        </authorList>
    </citation>
    <scope>NUCLEOTIDE SEQUENCE</scope>
</reference>
<name>A0A699H8J5_TANCI</name>
<dbReference type="EMBL" id="BKCJ010125402">
    <property type="protein sequence ID" value="GEX71553.1"/>
    <property type="molecule type" value="Genomic_DNA"/>
</dbReference>
<accession>A0A699H8J5</accession>
<proteinExistence type="predicted"/>
<gene>
    <name evidence="1" type="ORF">Tci_343528</name>
</gene>
<comment type="caution">
    <text evidence="1">The sequence shown here is derived from an EMBL/GenBank/DDBJ whole genome shotgun (WGS) entry which is preliminary data.</text>
</comment>